<dbReference type="PANTHER" id="PTHR31422:SF0">
    <property type="entry name" value="MYOSIN-BINDING PROTEIN 7"/>
    <property type="match status" value="1"/>
</dbReference>
<keyword evidence="9" id="KW-1185">Reference proteome</keyword>
<dbReference type="Gramene" id="Kaladp0087s0103.1.v1.1">
    <property type="protein sequence ID" value="Kaladp0087s0103.1.v1.1"/>
    <property type="gene ID" value="Kaladp0087s0103.v1.1"/>
</dbReference>
<evidence type="ECO:0000259" key="7">
    <source>
        <dbReference type="PROSITE" id="PS51775"/>
    </source>
</evidence>
<evidence type="ECO:0000256" key="1">
    <source>
        <dbReference type="ARBA" id="ARBA00004370"/>
    </source>
</evidence>
<dbReference type="InterPro" id="IPR007656">
    <property type="entry name" value="GTD-bd"/>
</dbReference>
<comment type="subcellular location">
    <subcellularLocation>
        <location evidence="1">Membrane</location>
    </subcellularLocation>
</comment>
<evidence type="ECO:0000256" key="3">
    <source>
        <dbReference type="ARBA" id="ARBA00022989"/>
    </source>
</evidence>
<proteinExistence type="predicted"/>
<evidence type="ECO:0000256" key="4">
    <source>
        <dbReference type="ARBA" id="ARBA00023136"/>
    </source>
</evidence>
<reference evidence="8" key="1">
    <citation type="submission" date="2021-01" db="UniProtKB">
        <authorList>
            <consortium name="EnsemblPlants"/>
        </authorList>
    </citation>
    <scope>IDENTIFICATION</scope>
</reference>
<keyword evidence="4 6" id="KW-0472">Membrane</keyword>
<dbReference type="GO" id="GO:0016020">
    <property type="term" value="C:membrane"/>
    <property type="evidence" value="ECO:0007669"/>
    <property type="project" value="UniProtKB-SubCell"/>
</dbReference>
<name>A0A7N0UXF5_KALFE</name>
<dbReference type="OMA" id="FRISQME"/>
<dbReference type="Proteomes" id="UP000594263">
    <property type="component" value="Unplaced"/>
</dbReference>
<feature type="domain" description="GTD-binding" evidence="7">
    <location>
        <begin position="69"/>
        <end position="167"/>
    </location>
</feature>
<feature type="transmembrane region" description="Helical" evidence="6">
    <location>
        <begin position="435"/>
        <end position="455"/>
    </location>
</feature>
<dbReference type="GO" id="GO:0080115">
    <property type="term" value="F:myosin XI tail binding"/>
    <property type="evidence" value="ECO:0007669"/>
    <property type="project" value="UniProtKB-ARBA"/>
</dbReference>
<organism evidence="8 9">
    <name type="scientific">Kalanchoe fedtschenkoi</name>
    <name type="common">Lavender scallops</name>
    <name type="synonym">South American air plant</name>
    <dbReference type="NCBI Taxonomy" id="63787"/>
    <lineage>
        <taxon>Eukaryota</taxon>
        <taxon>Viridiplantae</taxon>
        <taxon>Streptophyta</taxon>
        <taxon>Embryophyta</taxon>
        <taxon>Tracheophyta</taxon>
        <taxon>Spermatophyta</taxon>
        <taxon>Magnoliopsida</taxon>
        <taxon>eudicotyledons</taxon>
        <taxon>Gunneridae</taxon>
        <taxon>Pentapetalae</taxon>
        <taxon>Saxifragales</taxon>
        <taxon>Crassulaceae</taxon>
        <taxon>Kalanchoe</taxon>
    </lineage>
</organism>
<keyword evidence="2 6" id="KW-0812">Transmembrane</keyword>
<evidence type="ECO:0000256" key="5">
    <source>
        <dbReference type="SAM" id="Coils"/>
    </source>
</evidence>
<dbReference type="AlphaFoldDB" id="A0A7N0UXF5"/>
<keyword evidence="5" id="KW-0175">Coiled coil</keyword>
<dbReference type="EnsemblPlants" id="Kaladp0087s0103.1.v1.1">
    <property type="protein sequence ID" value="Kaladp0087s0103.1.v1.1"/>
    <property type="gene ID" value="Kaladp0087s0103.v1.1"/>
</dbReference>
<dbReference type="Pfam" id="PF04576">
    <property type="entry name" value="Zein-binding"/>
    <property type="match status" value="1"/>
</dbReference>
<dbReference type="PANTHER" id="PTHR31422">
    <property type="entry name" value="BNAANNG28530D PROTEIN"/>
    <property type="match status" value="1"/>
</dbReference>
<keyword evidence="3 6" id="KW-1133">Transmembrane helix</keyword>
<sequence>MDSEASITDPELAKCCDCGCSFCSAGVGNPQYWNTAVKRKVDGFEDENGFVVPGLSYPVPPIARVQIENECDALREFVNNQQQSIQELYVELEEERNSSSTAANEAMSMILRLQRDKSEIQMEARQFKRYADEKMAHDQQEISALEDLLYKREQIIQSLTCEVQAYKHRMMSYGLTESEAEGEIGDDSMSSQEGQLEFPRFEYPPLRCISNEVNSVSDIENGTNDIGKYSFDGTPRSAPHLKNLEFRISQMEGSPRFNQVDVESPAAKSVIEKVIVGQSRMMHSRKFSVDSYNSFSGYGKDSLPNFPTESPRLGSSYKKMDYVVHTNDHPNARRIDNLLEVGDFMKDRVCTVDHVYNGAPCATPWESINHDEIVDPEFSKLYIRLQALEAERESMRQTLISMSTDKAQLLLLKEIAQQMYKDMAPERRMSMKKPWIFSIFPFMTVFKWVASIVYWRKGTHQSKYMFGLTMNNMGLLMLLDRGPRVKPWRCLTRPLV</sequence>
<evidence type="ECO:0000256" key="6">
    <source>
        <dbReference type="SAM" id="Phobius"/>
    </source>
</evidence>
<protein>
    <recommendedName>
        <fullName evidence="7">GTD-binding domain-containing protein</fullName>
    </recommendedName>
</protein>
<accession>A0A7N0UXF5</accession>
<feature type="coiled-coil region" evidence="5">
    <location>
        <begin position="378"/>
        <end position="405"/>
    </location>
</feature>
<evidence type="ECO:0000313" key="9">
    <source>
        <dbReference type="Proteomes" id="UP000594263"/>
    </source>
</evidence>
<dbReference type="PROSITE" id="PS51775">
    <property type="entry name" value="GTD_BINDING"/>
    <property type="match status" value="1"/>
</dbReference>
<evidence type="ECO:0000256" key="2">
    <source>
        <dbReference type="ARBA" id="ARBA00022692"/>
    </source>
</evidence>
<evidence type="ECO:0000313" key="8">
    <source>
        <dbReference type="EnsemblPlants" id="Kaladp0087s0103.1.v1.1"/>
    </source>
</evidence>